<accession>A0A347UFQ5</accession>
<dbReference type="CDD" id="cd12797">
    <property type="entry name" value="M23_peptidase"/>
    <property type="match status" value="1"/>
</dbReference>
<dbReference type="Proteomes" id="UP000261704">
    <property type="component" value="Chromosome"/>
</dbReference>
<dbReference type="SUPFAM" id="SSF51261">
    <property type="entry name" value="Duplicated hybrid motif"/>
    <property type="match status" value="1"/>
</dbReference>
<dbReference type="PANTHER" id="PTHR21666">
    <property type="entry name" value="PEPTIDASE-RELATED"/>
    <property type="match status" value="1"/>
</dbReference>
<protein>
    <recommendedName>
        <fullName evidence="1">M23ase beta-sheet core domain-containing protein</fullName>
    </recommendedName>
</protein>
<evidence type="ECO:0000259" key="1">
    <source>
        <dbReference type="Pfam" id="PF01551"/>
    </source>
</evidence>
<evidence type="ECO:0000313" key="3">
    <source>
        <dbReference type="Proteomes" id="UP000261704"/>
    </source>
</evidence>
<organism evidence="2 3">
    <name type="scientific">Profundibacter amoris</name>
    <dbReference type="NCBI Taxonomy" id="2171755"/>
    <lineage>
        <taxon>Bacteria</taxon>
        <taxon>Pseudomonadati</taxon>
        <taxon>Pseudomonadota</taxon>
        <taxon>Alphaproteobacteria</taxon>
        <taxon>Rhodobacterales</taxon>
        <taxon>Paracoccaceae</taxon>
        <taxon>Profundibacter</taxon>
    </lineage>
</organism>
<dbReference type="Gene3D" id="2.70.70.10">
    <property type="entry name" value="Glucose Permease (Domain IIA)"/>
    <property type="match status" value="1"/>
</dbReference>
<dbReference type="EMBL" id="CP032125">
    <property type="protein sequence ID" value="AXX97683.1"/>
    <property type="molecule type" value="Genomic_DNA"/>
</dbReference>
<evidence type="ECO:0000313" key="2">
    <source>
        <dbReference type="EMBL" id="AXX97683.1"/>
    </source>
</evidence>
<dbReference type="InterPro" id="IPR016047">
    <property type="entry name" value="M23ase_b-sheet_dom"/>
</dbReference>
<feature type="domain" description="M23ase beta-sheet core" evidence="1">
    <location>
        <begin position="89"/>
        <end position="186"/>
    </location>
</feature>
<dbReference type="InterPro" id="IPR011055">
    <property type="entry name" value="Dup_hybrid_motif"/>
</dbReference>
<dbReference type="InterPro" id="IPR050570">
    <property type="entry name" value="Cell_wall_metabolism_enzyme"/>
</dbReference>
<dbReference type="RefSeq" id="WP_118942340.1">
    <property type="nucleotide sequence ID" value="NZ_CP032125.1"/>
</dbReference>
<dbReference type="GO" id="GO:0004222">
    <property type="term" value="F:metalloendopeptidase activity"/>
    <property type="evidence" value="ECO:0007669"/>
    <property type="project" value="TreeGrafter"/>
</dbReference>
<proteinExistence type="predicted"/>
<dbReference type="AlphaFoldDB" id="A0A347UFQ5"/>
<reference evidence="2 3" key="1">
    <citation type="submission" date="2018-09" db="EMBL/GenBank/DDBJ databases">
        <title>Profundibacter amoris BAR1 gen. nov., sp. nov., a new member of the Roseobacter clade isolated at Lokis Castle Vent Field on the Arctic Mid-Oceanic Ridge.</title>
        <authorList>
            <person name="Le Moine Bauer S."/>
            <person name="Sjoeberg A.G."/>
            <person name="L'Haridon S."/>
            <person name="Stokke R."/>
            <person name="Roalkvam I."/>
            <person name="Steen I.H."/>
            <person name="Dahle H."/>
        </authorList>
    </citation>
    <scope>NUCLEOTIDE SEQUENCE [LARGE SCALE GENOMIC DNA]</scope>
    <source>
        <strain evidence="2 3">BAR1</strain>
    </source>
</reference>
<sequence>MLHYPYIAYSDRVNIHPLFKGLKGDPFFVDMSPSSPYFHDIDVRDQQDFQRKLDAAMDGRHMWGVSAYMENRELLLGSTPQFSGEKRFFHLGLDVILPKGTPVHAPLAAVVAESGYEAGDGNYGGYVLLRHESPHFTPFYTLYGHLAKGNLPAAGQHIEAGAPFAQLGDFHENGYWFYHVHFQVLTEAGVDMGFTLKGDCTAAQLTQIDHWCPSPLPLFKK</sequence>
<gene>
    <name evidence="2" type="ORF">BAR1_06905</name>
</gene>
<name>A0A347UFQ5_9RHOB</name>
<dbReference type="Pfam" id="PF01551">
    <property type="entry name" value="Peptidase_M23"/>
    <property type="match status" value="1"/>
</dbReference>
<dbReference type="KEGG" id="pamo:BAR1_06905"/>
<dbReference type="PANTHER" id="PTHR21666:SF285">
    <property type="entry name" value="M23 FAMILY METALLOPEPTIDASE"/>
    <property type="match status" value="1"/>
</dbReference>
<dbReference type="OrthoDB" id="9801834at2"/>
<keyword evidence="3" id="KW-1185">Reference proteome</keyword>